<organism evidence="3 4">
    <name type="scientific">Hymenobacter qilianensis</name>
    <dbReference type="NCBI Taxonomy" id="1385715"/>
    <lineage>
        <taxon>Bacteria</taxon>
        <taxon>Pseudomonadati</taxon>
        <taxon>Bacteroidota</taxon>
        <taxon>Cytophagia</taxon>
        <taxon>Cytophagales</taxon>
        <taxon>Hymenobacteraceae</taxon>
        <taxon>Hymenobacter</taxon>
    </lineage>
</organism>
<keyword evidence="4" id="KW-1185">Reference proteome</keyword>
<gene>
    <name evidence="3" type="primary">wcaF</name>
    <name evidence="3" type="ORF">H9L05_13985</name>
</gene>
<reference evidence="3 4" key="1">
    <citation type="submission" date="2020-08" db="EMBL/GenBank/DDBJ databases">
        <title>Genome sequence of Hymenobacter qilianensis JCM 19763T.</title>
        <authorList>
            <person name="Hyun D.-W."/>
            <person name="Bae J.-W."/>
        </authorList>
    </citation>
    <scope>NUCLEOTIDE SEQUENCE [LARGE SCALE GENOMIC DNA]</scope>
    <source>
        <strain evidence="3 4">JCM 19763</strain>
    </source>
</reference>
<dbReference type="InterPro" id="IPR011004">
    <property type="entry name" value="Trimer_LpxA-like_sf"/>
</dbReference>
<dbReference type="NCBIfam" id="NF007797">
    <property type="entry name" value="PRK10502.1"/>
    <property type="match status" value="1"/>
</dbReference>
<dbReference type="GO" id="GO:0005829">
    <property type="term" value="C:cytosol"/>
    <property type="evidence" value="ECO:0007669"/>
    <property type="project" value="TreeGrafter"/>
</dbReference>
<dbReference type="InterPro" id="IPR051159">
    <property type="entry name" value="Hexapeptide_acetyltransf"/>
</dbReference>
<accession>A0A7H0GSC9</accession>
<evidence type="ECO:0000313" key="4">
    <source>
        <dbReference type="Proteomes" id="UP000516093"/>
    </source>
</evidence>
<evidence type="ECO:0000313" key="3">
    <source>
        <dbReference type="EMBL" id="QNP51195.1"/>
    </source>
</evidence>
<protein>
    <submittedName>
        <fullName evidence="3">Colanic acid biosynthesis acetyltransferase WcaF</fullName>
    </submittedName>
</protein>
<dbReference type="Proteomes" id="UP000516093">
    <property type="component" value="Chromosome"/>
</dbReference>
<proteinExistence type="inferred from homology"/>
<dbReference type="CDD" id="cd05825">
    <property type="entry name" value="LbH_wcaF_like"/>
    <property type="match status" value="1"/>
</dbReference>
<evidence type="ECO:0000256" key="1">
    <source>
        <dbReference type="ARBA" id="ARBA00007274"/>
    </source>
</evidence>
<sequence>MQTDLSKFNVGDYKAGSKVKIIAWYLLNYYVFDTAVPWPYKFKEILLRFFGAHVGEGIVIKTKVRIKYPWLLTIGNNCWIGESVWIDNLDTVSIGNNVSISQGAMLLTGNHDYRVSSFPYRLGKIQLEDGVWIGARAVVCPGIICKSHSILTVQSVATKNMDAWSIYSGNPAAFVRGRTMRS</sequence>
<dbReference type="RefSeq" id="WP_187731487.1">
    <property type="nucleotide sequence ID" value="NZ_BMFN01000003.1"/>
</dbReference>
<dbReference type="PANTHER" id="PTHR23416:SF23">
    <property type="entry name" value="ACETYLTRANSFERASE C18B11.09C-RELATED"/>
    <property type="match status" value="1"/>
</dbReference>
<dbReference type="KEGG" id="hqi:H9L05_13985"/>
<dbReference type="PANTHER" id="PTHR23416">
    <property type="entry name" value="SIALIC ACID SYNTHASE-RELATED"/>
    <property type="match status" value="1"/>
</dbReference>
<dbReference type="Gene3D" id="2.160.10.10">
    <property type="entry name" value="Hexapeptide repeat proteins"/>
    <property type="match status" value="1"/>
</dbReference>
<evidence type="ECO:0000256" key="2">
    <source>
        <dbReference type="ARBA" id="ARBA00022679"/>
    </source>
</evidence>
<dbReference type="SUPFAM" id="SSF51161">
    <property type="entry name" value="Trimeric LpxA-like enzymes"/>
    <property type="match status" value="1"/>
</dbReference>
<keyword evidence="2 3" id="KW-0808">Transferase</keyword>
<dbReference type="EMBL" id="CP060784">
    <property type="protein sequence ID" value="QNP51195.1"/>
    <property type="molecule type" value="Genomic_DNA"/>
</dbReference>
<dbReference type="GO" id="GO:0008374">
    <property type="term" value="F:O-acyltransferase activity"/>
    <property type="evidence" value="ECO:0007669"/>
    <property type="project" value="TreeGrafter"/>
</dbReference>
<name>A0A7H0GSC9_9BACT</name>
<dbReference type="AlphaFoldDB" id="A0A7H0GSC9"/>
<comment type="similarity">
    <text evidence="1">Belongs to the transferase hexapeptide repeat family.</text>
</comment>